<sequence>MVYVRIGSIGWCPFYKRWPFQGSFNHKKHNHHPGRVQHFTYQNLSAEPHWNSPSFGMHSATHII</sequence>
<dbReference type="AlphaFoldDB" id="A0A2P2L0G3"/>
<evidence type="ECO:0000313" key="1">
    <source>
        <dbReference type="EMBL" id="MBX11453.1"/>
    </source>
</evidence>
<dbReference type="EMBL" id="GGEC01030969">
    <property type="protein sequence ID" value="MBX11453.1"/>
    <property type="molecule type" value="Transcribed_RNA"/>
</dbReference>
<accession>A0A2P2L0G3</accession>
<protein>
    <submittedName>
        <fullName evidence="1">Adenylyl-sulfate kinase 3-like</fullName>
    </submittedName>
</protein>
<reference evidence="1" key="1">
    <citation type="submission" date="2018-02" db="EMBL/GenBank/DDBJ databases">
        <title>Rhizophora mucronata_Transcriptome.</title>
        <authorList>
            <person name="Meera S.P."/>
            <person name="Sreeshan A."/>
            <person name="Augustine A."/>
        </authorList>
    </citation>
    <scope>NUCLEOTIDE SEQUENCE</scope>
    <source>
        <tissue evidence="1">Leaf</tissue>
    </source>
</reference>
<keyword evidence="1" id="KW-0418">Kinase</keyword>
<name>A0A2P2L0G3_RHIMU</name>
<proteinExistence type="predicted"/>
<keyword evidence="1" id="KW-0808">Transferase</keyword>
<organism evidence="1">
    <name type="scientific">Rhizophora mucronata</name>
    <name type="common">Asiatic mangrove</name>
    <dbReference type="NCBI Taxonomy" id="61149"/>
    <lineage>
        <taxon>Eukaryota</taxon>
        <taxon>Viridiplantae</taxon>
        <taxon>Streptophyta</taxon>
        <taxon>Embryophyta</taxon>
        <taxon>Tracheophyta</taxon>
        <taxon>Spermatophyta</taxon>
        <taxon>Magnoliopsida</taxon>
        <taxon>eudicotyledons</taxon>
        <taxon>Gunneridae</taxon>
        <taxon>Pentapetalae</taxon>
        <taxon>rosids</taxon>
        <taxon>fabids</taxon>
        <taxon>Malpighiales</taxon>
        <taxon>Rhizophoraceae</taxon>
        <taxon>Rhizophora</taxon>
    </lineage>
</organism>
<dbReference type="GO" id="GO:0016301">
    <property type="term" value="F:kinase activity"/>
    <property type="evidence" value="ECO:0007669"/>
    <property type="project" value="UniProtKB-KW"/>
</dbReference>